<dbReference type="Proteomes" id="UP000030764">
    <property type="component" value="Unassembled WGS sequence"/>
</dbReference>
<protein>
    <recommendedName>
        <fullName evidence="3">BED-type domain-containing protein</fullName>
    </recommendedName>
</protein>
<evidence type="ECO:0000313" key="2">
    <source>
        <dbReference type="Proteomes" id="UP000030764"/>
    </source>
</evidence>
<dbReference type="EMBL" id="KL363382">
    <property type="protein sequence ID" value="KFD46263.1"/>
    <property type="molecule type" value="Genomic_DNA"/>
</dbReference>
<reference evidence="1 2" key="1">
    <citation type="journal article" date="2014" name="Nat. Genet.">
        <title>Genome and transcriptome of the porcine whipworm Trichuris suis.</title>
        <authorList>
            <person name="Jex A.R."/>
            <person name="Nejsum P."/>
            <person name="Schwarz E.M."/>
            <person name="Hu L."/>
            <person name="Young N.D."/>
            <person name="Hall R.S."/>
            <person name="Korhonen P.K."/>
            <person name="Liao S."/>
            <person name="Thamsborg S."/>
            <person name="Xia J."/>
            <person name="Xu P."/>
            <person name="Wang S."/>
            <person name="Scheerlinck J.P."/>
            <person name="Hofmann A."/>
            <person name="Sternberg P.W."/>
            <person name="Wang J."/>
            <person name="Gasser R.B."/>
        </authorList>
    </citation>
    <scope>NUCLEOTIDE SEQUENCE [LARGE SCALE GENOMIC DNA]</scope>
    <source>
        <strain evidence="1">DCEP-RM93M</strain>
    </source>
</reference>
<evidence type="ECO:0008006" key="3">
    <source>
        <dbReference type="Google" id="ProtNLM"/>
    </source>
</evidence>
<keyword evidence="2" id="KW-1185">Reference proteome</keyword>
<accession>A0A085LMR7</accession>
<gene>
    <name evidence="1" type="ORF">M513_12851</name>
</gene>
<proteinExistence type="predicted"/>
<dbReference type="AlphaFoldDB" id="A0A085LMR7"/>
<name>A0A085LMR7_9BILA</name>
<sequence length="212" mass="24572">MFFHLLKTPKDGEFKEKPTDDKIQLNVQEHLRGHNPYRSNTSGCDLWGLVAVIHLQNTCRGVYKHARRREKERRERRPGNVSLAIVVPFLTVIIMPRPFSAIDSSAHDLGIDQTVALSRGNSSTSAMNNPRRKTRQYSTEYLKYGFIRAPGNKQLPMCMMCEKVFSNEAMKPSRLKEHLMRKRSRSAARCRVSWLPRRELSMTACSCRIDWH</sequence>
<organism evidence="1 2">
    <name type="scientific">Trichuris suis</name>
    <name type="common">pig whipworm</name>
    <dbReference type="NCBI Taxonomy" id="68888"/>
    <lineage>
        <taxon>Eukaryota</taxon>
        <taxon>Metazoa</taxon>
        <taxon>Ecdysozoa</taxon>
        <taxon>Nematoda</taxon>
        <taxon>Enoplea</taxon>
        <taxon>Dorylaimia</taxon>
        <taxon>Trichinellida</taxon>
        <taxon>Trichuridae</taxon>
        <taxon>Trichuris</taxon>
    </lineage>
</organism>
<evidence type="ECO:0000313" key="1">
    <source>
        <dbReference type="EMBL" id="KFD46263.1"/>
    </source>
</evidence>